<evidence type="ECO:0000313" key="2">
    <source>
        <dbReference type="EMBL" id="GFK94291.1"/>
    </source>
</evidence>
<gene>
    <name evidence="2" type="ORF">NNJEOMEG_02133</name>
</gene>
<organism evidence="2 3">
    <name type="scientific">Fundidesulfovibrio magnetotacticus</name>
    <dbReference type="NCBI Taxonomy" id="2730080"/>
    <lineage>
        <taxon>Bacteria</taxon>
        <taxon>Pseudomonadati</taxon>
        <taxon>Thermodesulfobacteriota</taxon>
        <taxon>Desulfovibrionia</taxon>
        <taxon>Desulfovibrionales</taxon>
        <taxon>Desulfovibrionaceae</taxon>
        <taxon>Fundidesulfovibrio</taxon>
    </lineage>
</organism>
<sequence>MNTTLHQYLTANLETMASLKEPVATWLAKSVADIEGALGRIFVNHMGILDWRMDDGSGLIAKCPPLPALYDDWRRLEKPERDATVIVGVNLGYGLNHLLTGTPNSHKVLVIEPRPDMLLACLGQTDYTPFLKLGKLRFVMPGHDQIEQAIQRLDIKLIYGNIHLRNDLPSQQIGPEYAQLTHITRGKLENFSVELATLRLKQEVMVGNELKNFSRAMNDGSLLPLKDMAKGVTAVILGAGPSLADIGPQLAQRPGHALYAAALQTLPALERVGLKPDICLAIDFRPEMLALYDGLRDDSWLKDLPLIYSTKMDPRVVDHYPGPRIPLWTMGGLATYVFPDHELVLDAGGNVGVTLARFLAWTGVGRIILAGQDFAWQADRSHAPGHHAHETVALNDQSTTVHITNMHGQRIYSNVGYLSAKRDLEKDLRKAQVPVYNIYGGGVEIEGSRVVDVDECHARGLLTSEPGAKERFLWSLKRANQPRVRPVYEPRYKTWNNSLRNATRQLEKFFKKPGKHQQDIHQLLNRVYHFLKQDPLYLPYLYNEIMDMAAMVQCREKYAPTDMKEYRDILKRSLDKVKEMDAALGPQGVTRKEAAA</sequence>
<reference evidence="2 3" key="1">
    <citation type="submission" date="2020-04" db="EMBL/GenBank/DDBJ databases">
        <authorList>
            <consortium name="Desulfovibrio sp. FSS-1 genome sequencing consortium"/>
            <person name="Shimoshige H."/>
            <person name="Kobayashi H."/>
            <person name="Maekawa T."/>
        </authorList>
    </citation>
    <scope>NUCLEOTIDE SEQUENCE [LARGE SCALE GENOMIC DNA]</scope>
    <source>
        <strain evidence="2 3">SIID29052-01</strain>
    </source>
</reference>
<keyword evidence="3" id="KW-1185">Reference proteome</keyword>
<dbReference type="PANTHER" id="PTHR41786">
    <property type="entry name" value="MOTILITY ACCESSORY FACTOR MAF"/>
    <property type="match status" value="1"/>
</dbReference>
<protein>
    <recommendedName>
        <fullName evidence="1">6-hydroxymethylpterin diphosphokinase MptE-like domain-containing protein</fullName>
    </recommendedName>
</protein>
<comment type="caution">
    <text evidence="2">The sequence shown here is derived from an EMBL/GenBank/DDBJ whole genome shotgun (WGS) entry which is preliminary data.</text>
</comment>
<dbReference type="PANTHER" id="PTHR41786:SF1">
    <property type="entry name" value="6-HYDROXYMETHYLPTERIN DIPHOSPHOKINASE MPTE-LIKE DOMAIN-CONTAINING PROTEIN"/>
    <property type="match status" value="1"/>
</dbReference>
<dbReference type="EMBL" id="BLTE01000009">
    <property type="protein sequence ID" value="GFK94291.1"/>
    <property type="molecule type" value="Genomic_DNA"/>
</dbReference>
<name>A0A6V8LUN4_9BACT</name>
<proteinExistence type="predicted"/>
<evidence type="ECO:0000313" key="3">
    <source>
        <dbReference type="Proteomes" id="UP000494245"/>
    </source>
</evidence>
<dbReference type="AlphaFoldDB" id="A0A6V8LUN4"/>
<reference evidence="2 3" key="2">
    <citation type="submission" date="2020-05" db="EMBL/GenBank/DDBJ databases">
        <title>Draft genome sequence of Desulfovibrio sp. strainFSS-1.</title>
        <authorList>
            <person name="Shimoshige H."/>
            <person name="Kobayashi H."/>
            <person name="Maekawa T."/>
        </authorList>
    </citation>
    <scope>NUCLEOTIDE SEQUENCE [LARGE SCALE GENOMIC DNA]</scope>
    <source>
        <strain evidence="2 3">SIID29052-01</strain>
    </source>
</reference>
<dbReference type="InterPro" id="IPR002826">
    <property type="entry name" value="MptE-like"/>
</dbReference>
<dbReference type="Proteomes" id="UP000494245">
    <property type="component" value="Unassembled WGS sequence"/>
</dbReference>
<dbReference type="Pfam" id="PF01973">
    <property type="entry name" value="MptE-like"/>
    <property type="match status" value="1"/>
</dbReference>
<accession>A0A6V8LUN4</accession>
<feature type="domain" description="6-hydroxymethylpterin diphosphokinase MptE-like" evidence="1">
    <location>
        <begin position="208"/>
        <end position="377"/>
    </location>
</feature>
<evidence type="ECO:0000259" key="1">
    <source>
        <dbReference type="Pfam" id="PF01973"/>
    </source>
</evidence>